<dbReference type="Pfam" id="PF00091">
    <property type="entry name" value="Tubulin"/>
    <property type="match status" value="1"/>
</dbReference>
<dbReference type="SUPFAM" id="SSF52490">
    <property type="entry name" value="Tubulin nucleotide-binding domain-like"/>
    <property type="match status" value="1"/>
</dbReference>
<keyword evidence="7" id="KW-0342">GTP-binding</keyword>
<protein>
    <submittedName>
        <fullName evidence="11">Tubulin gamma-1 chain</fullName>
    </submittedName>
</protein>
<dbReference type="EMBL" id="JAAPAO010000282">
    <property type="protein sequence ID" value="KAF4664666.1"/>
    <property type="molecule type" value="Genomic_DNA"/>
</dbReference>
<evidence type="ECO:0000256" key="3">
    <source>
        <dbReference type="ARBA" id="ARBA00009636"/>
    </source>
</evidence>
<dbReference type="GO" id="GO:0005874">
    <property type="term" value="C:microtubule"/>
    <property type="evidence" value="ECO:0007669"/>
    <property type="project" value="UniProtKB-KW"/>
</dbReference>
<dbReference type="SUPFAM" id="SSF48371">
    <property type="entry name" value="ARM repeat"/>
    <property type="match status" value="1"/>
</dbReference>
<gene>
    <name evidence="11" type="primary">TUBG1</name>
    <name evidence="11" type="ORF">FOL47_005029</name>
</gene>
<evidence type="ECO:0000256" key="1">
    <source>
        <dbReference type="ARBA" id="ARBA00004079"/>
    </source>
</evidence>
<dbReference type="SMART" id="SM00864">
    <property type="entry name" value="Tubulin"/>
    <property type="match status" value="1"/>
</dbReference>
<dbReference type="PANTHER" id="PTHR11588">
    <property type="entry name" value="TUBULIN"/>
    <property type="match status" value="1"/>
</dbReference>
<dbReference type="Gene3D" id="3.40.50.1440">
    <property type="entry name" value="Tubulin/FtsZ, GTPase domain"/>
    <property type="match status" value="1"/>
</dbReference>
<organism evidence="11 12">
    <name type="scientific">Perkinsus chesapeaki</name>
    <name type="common">Clam parasite</name>
    <name type="synonym">Perkinsus andrewsi</name>
    <dbReference type="NCBI Taxonomy" id="330153"/>
    <lineage>
        <taxon>Eukaryota</taxon>
        <taxon>Sar</taxon>
        <taxon>Alveolata</taxon>
        <taxon>Perkinsozoa</taxon>
        <taxon>Perkinsea</taxon>
        <taxon>Perkinsida</taxon>
        <taxon>Perkinsidae</taxon>
        <taxon>Perkinsus</taxon>
    </lineage>
</organism>
<keyword evidence="5" id="KW-0493">Microtubule</keyword>
<comment type="caution">
    <text evidence="11">The sequence shown here is derived from an EMBL/GenBank/DDBJ whole genome shotgun (WGS) entry which is preliminary data.</text>
</comment>
<evidence type="ECO:0000313" key="11">
    <source>
        <dbReference type="EMBL" id="KAF4664666.1"/>
    </source>
</evidence>
<dbReference type="GO" id="GO:0007020">
    <property type="term" value="P:microtubule nucleation"/>
    <property type="evidence" value="ECO:0007669"/>
    <property type="project" value="InterPro"/>
</dbReference>
<feature type="region of interest" description="Disordered" evidence="9">
    <location>
        <begin position="332"/>
        <end position="425"/>
    </location>
</feature>
<dbReference type="PRINTS" id="PR01164">
    <property type="entry name" value="GAMMATUBULIN"/>
</dbReference>
<feature type="compositionally biased region" description="Acidic residues" evidence="9">
    <location>
        <begin position="363"/>
        <end position="381"/>
    </location>
</feature>
<accession>A0A7J6LZS3</accession>
<name>A0A7J6LZS3_PERCH</name>
<dbReference type="PRINTS" id="PR01161">
    <property type="entry name" value="TUBULIN"/>
</dbReference>
<evidence type="ECO:0000256" key="8">
    <source>
        <dbReference type="ARBA" id="ARBA00023212"/>
    </source>
</evidence>
<keyword evidence="6" id="KW-0547">Nucleotide-binding</keyword>
<evidence type="ECO:0000256" key="7">
    <source>
        <dbReference type="ARBA" id="ARBA00023134"/>
    </source>
</evidence>
<evidence type="ECO:0000256" key="2">
    <source>
        <dbReference type="ARBA" id="ARBA00004267"/>
    </source>
</evidence>
<dbReference type="InterPro" id="IPR002454">
    <property type="entry name" value="Gamma_tubulin"/>
</dbReference>
<proteinExistence type="inferred from homology"/>
<keyword evidence="12" id="KW-1185">Reference proteome</keyword>
<dbReference type="InterPro" id="IPR016024">
    <property type="entry name" value="ARM-type_fold"/>
</dbReference>
<dbReference type="InterPro" id="IPR036525">
    <property type="entry name" value="Tubulin/FtsZ_GTPase_sf"/>
</dbReference>
<feature type="domain" description="Tubulin/FtsZ GTPase" evidence="10">
    <location>
        <begin position="425"/>
        <end position="617"/>
    </location>
</feature>
<dbReference type="GO" id="GO:0005525">
    <property type="term" value="F:GTP binding"/>
    <property type="evidence" value="ECO:0007669"/>
    <property type="project" value="UniProtKB-KW"/>
</dbReference>
<comment type="subcellular location">
    <subcellularLocation>
        <location evidence="2">Cytoplasm</location>
        <location evidence="2">Cytoskeleton</location>
        <location evidence="2">Microtubule organizing center</location>
    </subcellularLocation>
</comment>
<evidence type="ECO:0000256" key="6">
    <source>
        <dbReference type="ARBA" id="ARBA00022741"/>
    </source>
</evidence>
<dbReference type="InterPro" id="IPR017975">
    <property type="entry name" value="Tubulin_CS"/>
</dbReference>
<comment type="similarity">
    <text evidence="3">Belongs to the tubulin family.</text>
</comment>
<keyword evidence="4" id="KW-0963">Cytoplasm</keyword>
<dbReference type="GO" id="GO:0031122">
    <property type="term" value="P:cytoplasmic microtubule organization"/>
    <property type="evidence" value="ECO:0007669"/>
    <property type="project" value="InterPro"/>
</dbReference>
<dbReference type="InterPro" id="IPR000217">
    <property type="entry name" value="Tubulin"/>
</dbReference>
<dbReference type="AlphaFoldDB" id="A0A7J6LZS3"/>
<dbReference type="InterPro" id="IPR003008">
    <property type="entry name" value="Tubulin_FtsZ_GTPase"/>
</dbReference>
<dbReference type="PROSITE" id="PS00227">
    <property type="entry name" value="TUBULIN"/>
    <property type="match status" value="1"/>
</dbReference>
<evidence type="ECO:0000256" key="5">
    <source>
        <dbReference type="ARBA" id="ARBA00022701"/>
    </source>
</evidence>
<dbReference type="OrthoDB" id="10249382at2759"/>
<comment type="function">
    <text evidence="1">Tubulin is the major constituent of microtubules. The gamma chain is found at microtubule organizing centers (MTOC) such as the spindle poles or the centrosome, suggesting that it is involved in the minus-end nucleation of microtubule assembly.</text>
</comment>
<reference evidence="11 12" key="1">
    <citation type="submission" date="2020-04" db="EMBL/GenBank/DDBJ databases">
        <title>Perkinsus chesapeaki whole genome sequence.</title>
        <authorList>
            <person name="Bogema D.R."/>
        </authorList>
    </citation>
    <scope>NUCLEOTIDE SEQUENCE [LARGE SCALE GENOMIC DNA]</scope>
    <source>
        <strain evidence="11">ATCC PRA-425</strain>
    </source>
</reference>
<feature type="compositionally biased region" description="Low complexity" evidence="9">
    <location>
        <begin position="79"/>
        <end position="96"/>
    </location>
</feature>
<evidence type="ECO:0000259" key="10">
    <source>
        <dbReference type="SMART" id="SM00864"/>
    </source>
</evidence>
<feature type="region of interest" description="Disordered" evidence="9">
    <location>
        <begin position="74"/>
        <end position="96"/>
    </location>
</feature>
<evidence type="ECO:0000256" key="4">
    <source>
        <dbReference type="ARBA" id="ARBA00022490"/>
    </source>
</evidence>
<keyword evidence="8" id="KW-0206">Cytoskeleton</keyword>
<sequence length="758" mass="83338">MSATSAPSSALKGGDSNVGLSSHAKLVLGKWRQFHKDCPIPTEQDCMTLAKATGLTTDAIIGYLLTIENEEPPSAAVNGGAADRQQQQQAKQVGNDQDLGANMSARFKSPQDQGMTMMHAQQFQQIRGPAMQPNPGLSQLNPTDSILSSLSCGLPAEAESILNSYVSKHLQDGVPPEQHIMALAGRLQLSMPVIMRAIMTKRAVLKSGLLSARQDTVAAAQQQRSSMDTSRFDYQQQMLPEMRGGDYGQSRPSTTIQQIQSTTINFGSRSGESGMTNNANNKESITLRFRKLKWGDVPSAGMENLMLVPCKPKDVSDRDLISYWTTSMARVQDGIFTPKPEQRVEGDNSPEESSPESPHSSIDNEEQQQPSEEEEKEEEEEERRVSPRKRKAAPTAEVPSAGPSIDPDGILRPPPPNQPPPEDRKDVFFYQADDEHYIPRALLIDLEPRVINQIQSSDFKNLYNPENIYMSKEGGGAGNNWAKGYSQAEAVEEEICEMIDREADGSDSLEGFMLLHSIAGGTGSGMGSYLLETLSDRYPKKLLQTYSVFPMLSETSDVVVQPYNSVLTLKRLALNADAVVVLDNTALNRIAADRLKLSVNDSVSVSRTLARLYYEDLHQPLIKLFGDPMEKLRLLLLIRTISIEIANDMVEWLSPETIIDTLPVLVGSISNRIKGGQPEVSEELRCGLIRLLIAVIERTAGNDEIQKVTNEVLDVCGVVLRDGCPDVKKEACKLVGTISKMVNGDKVQCNCIVMFFII</sequence>
<dbReference type="Proteomes" id="UP000591131">
    <property type="component" value="Unassembled WGS sequence"/>
</dbReference>
<dbReference type="GO" id="GO:0000930">
    <property type="term" value="C:gamma-tubulin complex"/>
    <property type="evidence" value="ECO:0007669"/>
    <property type="project" value="InterPro"/>
</dbReference>
<evidence type="ECO:0000313" key="12">
    <source>
        <dbReference type="Proteomes" id="UP000591131"/>
    </source>
</evidence>
<evidence type="ECO:0000256" key="9">
    <source>
        <dbReference type="SAM" id="MobiDB-lite"/>
    </source>
</evidence>